<keyword evidence="1" id="KW-0175">Coiled coil</keyword>
<dbReference type="SUPFAM" id="SSF57903">
    <property type="entry name" value="FYVE/PHD zinc finger"/>
    <property type="match status" value="1"/>
</dbReference>
<dbReference type="InterPro" id="IPR011011">
    <property type="entry name" value="Znf_FYVE_PHD"/>
</dbReference>
<evidence type="ECO:0000256" key="1">
    <source>
        <dbReference type="SAM" id="Coils"/>
    </source>
</evidence>
<evidence type="ECO:0000313" key="3">
    <source>
        <dbReference type="EMBL" id="KAH9367776.1"/>
    </source>
</evidence>
<accession>A0A9J6FZ71</accession>
<dbReference type="VEuPathDB" id="VectorBase:HLOH_041586"/>
<comment type="caution">
    <text evidence="3">The sequence shown here is derived from an EMBL/GenBank/DDBJ whole genome shotgun (WGS) entry which is preliminary data.</text>
</comment>
<keyword evidence="4" id="KW-1185">Reference proteome</keyword>
<gene>
    <name evidence="3" type="ORF">HPB48_023098</name>
</gene>
<dbReference type="OrthoDB" id="6779764at2759"/>
<dbReference type="Proteomes" id="UP000821853">
    <property type="component" value="Chromosome 2"/>
</dbReference>
<protein>
    <recommendedName>
        <fullName evidence="5">PHD-type domain-containing protein</fullName>
    </recommendedName>
</protein>
<organism evidence="3 4">
    <name type="scientific">Haemaphysalis longicornis</name>
    <name type="common">Bush tick</name>
    <dbReference type="NCBI Taxonomy" id="44386"/>
    <lineage>
        <taxon>Eukaryota</taxon>
        <taxon>Metazoa</taxon>
        <taxon>Ecdysozoa</taxon>
        <taxon>Arthropoda</taxon>
        <taxon>Chelicerata</taxon>
        <taxon>Arachnida</taxon>
        <taxon>Acari</taxon>
        <taxon>Parasitiformes</taxon>
        <taxon>Ixodida</taxon>
        <taxon>Ixodoidea</taxon>
        <taxon>Ixodidae</taxon>
        <taxon>Haemaphysalinae</taxon>
        <taxon>Haemaphysalis</taxon>
    </lineage>
</organism>
<sequence>MAGRANCVACSQRVTAKQHSFRCASCGKCAHTKCIAWPDEDLQLLRAGDLPFHCNACWKAAPPVKPDENTGPAAENVALDHNAFFPYPGDVGSQLSKMNDLLVNAVEGISFLTDELSQLREEHARLRSETTRASEIQAAAIACLQSEVRVLREELRHRGSPRKPSAVLDAPATQSPLSSSVPASSPTSQSPIPSCLNGPPSAWSPLRPGGLNKRQPRNRFPEASVGANENSDLQTVPRQPLKKALFVSRLHPDTSVPTVLKLVTDVANSLLPSAELPPQITIKREAYFQDPSCIVFCLMFCLAIFPSFQK</sequence>
<proteinExistence type="predicted"/>
<dbReference type="EMBL" id="JABSTR010000004">
    <property type="protein sequence ID" value="KAH9367776.1"/>
    <property type="molecule type" value="Genomic_DNA"/>
</dbReference>
<dbReference type="AlphaFoldDB" id="A0A9J6FZ71"/>
<name>A0A9J6FZ71_HAELO</name>
<reference evidence="3 4" key="1">
    <citation type="journal article" date="2020" name="Cell">
        <title>Large-Scale Comparative Analyses of Tick Genomes Elucidate Their Genetic Diversity and Vector Capacities.</title>
        <authorList>
            <consortium name="Tick Genome and Microbiome Consortium (TIGMIC)"/>
            <person name="Jia N."/>
            <person name="Wang J."/>
            <person name="Shi W."/>
            <person name="Du L."/>
            <person name="Sun Y."/>
            <person name="Zhan W."/>
            <person name="Jiang J.F."/>
            <person name="Wang Q."/>
            <person name="Zhang B."/>
            <person name="Ji P."/>
            <person name="Bell-Sakyi L."/>
            <person name="Cui X.M."/>
            <person name="Yuan T.T."/>
            <person name="Jiang B.G."/>
            <person name="Yang W.F."/>
            <person name="Lam T.T."/>
            <person name="Chang Q.C."/>
            <person name="Ding S.J."/>
            <person name="Wang X.J."/>
            <person name="Zhu J.G."/>
            <person name="Ruan X.D."/>
            <person name="Zhao L."/>
            <person name="Wei J.T."/>
            <person name="Ye R.Z."/>
            <person name="Que T.C."/>
            <person name="Du C.H."/>
            <person name="Zhou Y.H."/>
            <person name="Cheng J.X."/>
            <person name="Dai P.F."/>
            <person name="Guo W.B."/>
            <person name="Han X.H."/>
            <person name="Huang E.J."/>
            <person name="Li L.F."/>
            <person name="Wei W."/>
            <person name="Gao Y.C."/>
            <person name="Liu J.Z."/>
            <person name="Shao H.Z."/>
            <person name="Wang X."/>
            <person name="Wang C.C."/>
            <person name="Yang T.C."/>
            <person name="Huo Q.B."/>
            <person name="Li W."/>
            <person name="Chen H.Y."/>
            <person name="Chen S.E."/>
            <person name="Zhou L.G."/>
            <person name="Ni X.B."/>
            <person name="Tian J.H."/>
            <person name="Sheng Y."/>
            <person name="Liu T."/>
            <person name="Pan Y.S."/>
            <person name="Xia L.Y."/>
            <person name="Li J."/>
            <person name="Zhao F."/>
            <person name="Cao W.C."/>
        </authorList>
    </citation>
    <scope>NUCLEOTIDE SEQUENCE [LARGE SCALE GENOMIC DNA]</scope>
    <source>
        <strain evidence="3">HaeL-2018</strain>
    </source>
</reference>
<feature type="coiled-coil region" evidence="1">
    <location>
        <begin position="102"/>
        <end position="129"/>
    </location>
</feature>
<evidence type="ECO:0008006" key="5">
    <source>
        <dbReference type="Google" id="ProtNLM"/>
    </source>
</evidence>
<evidence type="ECO:0000256" key="2">
    <source>
        <dbReference type="SAM" id="MobiDB-lite"/>
    </source>
</evidence>
<feature type="region of interest" description="Disordered" evidence="2">
    <location>
        <begin position="155"/>
        <end position="234"/>
    </location>
</feature>
<evidence type="ECO:0000313" key="4">
    <source>
        <dbReference type="Proteomes" id="UP000821853"/>
    </source>
</evidence>
<feature type="compositionally biased region" description="Low complexity" evidence="2">
    <location>
        <begin position="175"/>
        <end position="191"/>
    </location>
</feature>
<dbReference type="OMA" id="RSEHHGA"/>